<feature type="domain" description="Major facilitator superfamily (MFS) profile" evidence="6">
    <location>
        <begin position="93"/>
        <end position="552"/>
    </location>
</feature>
<evidence type="ECO:0000256" key="1">
    <source>
        <dbReference type="ARBA" id="ARBA00004141"/>
    </source>
</evidence>
<evidence type="ECO:0000256" key="2">
    <source>
        <dbReference type="ARBA" id="ARBA00022692"/>
    </source>
</evidence>
<comment type="subcellular location">
    <subcellularLocation>
        <location evidence="1">Membrane</location>
        <topology evidence="1">Multi-pass membrane protein</topology>
    </subcellularLocation>
</comment>
<accession>A0A2T7P4V0</accession>
<protein>
    <recommendedName>
        <fullName evidence="6">Major facilitator superfamily (MFS) profile domain-containing protein</fullName>
    </recommendedName>
</protein>
<evidence type="ECO:0000256" key="3">
    <source>
        <dbReference type="ARBA" id="ARBA00022989"/>
    </source>
</evidence>
<evidence type="ECO:0000256" key="4">
    <source>
        <dbReference type="ARBA" id="ARBA00023136"/>
    </source>
</evidence>
<dbReference type="Pfam" id="PF00083">
    <property type="entry name" value="Sugar_tr"/>
    <property type="match status" value="1"/>
</dbReference>
<dbReference type="PANTHER" id="PTHR24064">
    <property type="entry name" value="SOLUTE CARRIER FAMILY 22 MEMBER"/>
    <property type="match status" value="1"/>
</dbReference>
<feature type="transmembrane region" description="Helical" evidence="5">
    <location>
        <begin position="327"/>
        <end position="348"/>
    </location>
</feature>
<proteinExistence type="predicted"/>
<comment type="caution">
    <text evidence="7">The sequence shown here is derived from an EMBL/GenBank/DDBJ whole genome shotgun (WGS) entry which is preliminary data.</text>
</comment>
<dbReference type="InterPro" id="IPR005829">
    <property type="entry name" value="Sugar_transporter_CS"/>
</dbReference>
<dbReference type="GO" id="GO:0016020">
    <property type="term" value="C:membrane"/>
    <property type="evidence" value="ECO:0007669"/>
    <property type="project" value="UniProtKB-SubCell"/>
</dbReference>
<feature type="transmembrane region" description="Helical" evidence="5">
    <location>
        <begin position="360"/>
        <end position="381"/>
    </location>
</feature>
<dbReference type="OrthoDB" id="2544694at2759"/>
<dbReference type="STRING" id="400727.A0A2T7P4V0"/>
<name>A0A2T7P4V0_POMCA</name>
<organism evidence="7 8">
    <name type="scientific">Pomacea canaliculata</name>
    <name type="common">Golden apple snail</name>
    <dbReference type="NCBI Taxonomy" id="400727"/>
    <lineage>
        <taxon>Eukaryota</taxon>
        <taxon>Metazoa</taxon>
        <taxon>Spiralia</taxon>
        <taxon>Lophotrochozoa</taxon>
        <taxon>Mollusca</taxon>
        <taxon>Gastropoda</taxon>
        <taxon>Caenogastropoda</taxon>
        <taxon>Architaenioglossa</taxon>
        <taxon>Ampullarioidea</taxon>
        <taxon>Ampullariidae</taxon>
        <taxon>Pomacea</taxon>
    </lineage>
</organism>
<dbReference type="InterPro" id="IPR005828">
    <property type="entry name" value="MFS_sugar_transport-like"/>
</dbReference>
<evidence type="ECO:0000259" key="6">
    <source>
        <dbReference type="PROSITE" id="PS50850"/>
    </source>
</evidence>
<reference evidence="7 8" key="1">
    <citation type="submission" date="2018-04" db="EMBL/GenBank/DDBJ databases">
        <title>The genome of golden apple snail Pomacea canaliculata provides insight into stress tolerance and invasive adaptation.</title>
        <authorList>
            <person name="Liu C."/>
            <person name="Liu B."/>
            <person name="Ren Y."/>
            <person name="Zhang Y."/>
            <person name="Wang H."/>
            <person name="Li S."/>
            <person name="Jiang F."/>
            <person name="Yin L."/>
            <person name="Zhang G."/>
            <person name="Qian W."/>
            <person name="Fan W."/>
        </authorList>
    </citation>
    <scope>NUCLEOTIDE SEQUENCE [LARGE SCALE GENOMIC DNA]</scope>
    <source>
        <strain evidence="7">SZHN2017</strain>
        <tissue evidence="7">Muscle</tissue>
    </source>
</reference>
<sequence length="552" mass="60883">MKFDHIVTELGDFGTFQKRVLLLLSPAAMSCGIQIMISVFNVGVPWHRCALPGFHDDTWELQGAAHANIVNASIPLDPDLADDGGYSRCQMRFHDNVTAETSLTSCSRYVYDQSTYASSIVTKWDLVCDKGLLRSHCRMIVMAGLLVGSITTGIIADMIGRKKALMAVVALHASSSIAVAWAPSFTVYVIIRFLTGVSISGMFLVLFVLIMELVGPSKRMLVGMVVMIFWSAGVMILGGIAYAVRDWDKLQMIVSFPILLLGGYWWVIPESPRWLLSKNREVEAEDIIRHAARVNEAQLPLKLFDGKNGDDVKETEKLWHAFTSPVLVLRCTILCLNWMVCSLVFYGLSLNSGNLGGSVYVNFQLMAIVEVIAYVLCLLLLNYVGRKLMYITCMMTGGVACLSIILPVLCSSSGEDGGGKGVGKHTLYGLCVRACVWVCVWKDRLVNGRIGRALPLMVFGSVTIGVGLLCLLLPETLNSHLPETVHDAKMFGSECVVHTTQTYDVRQHGIRYTRVSCFRKHVRDASSSENSEEKVNKDDCKMNQKLLTASQA</sequence>
<dbReference type="PROSITE" id="PS50850">
    <property type="entry name" value="MFS"/>
    <property type="match status" value="1"/>
</dbReference>
<dbReference type="Proteomes" id="UP000245119">
    <property type="component" value="Linkage Group LG6"/>
</dbReference>
<dbReference type="Gene3D" id="1.20.1250.20">
    <property type="entry name" value="MFS general substrate transporter like domains"/>
    <property type="match status" value="1"/>
</dbReference>
<dbReference type="AlphaFoldDB" id="A0A2T7P4V0"/>
<feature type="transmembrane region" description="Helical" evidence="5">
    <location>
        <begin position="189"/>
        <end position="209"/>
    </location>
</feature>
<feature type="transmembrane region" description="Helical" evidence="5">
    <location>
        <begin position="453"/>
        <end position="474"/>
    </location>
</feature>
<feature type="transmembrane region" description="Helical" evidence="5">
    <location>
        <begin position="20"/>
        <end position="44"/>
    </location>
</feature>
<feature type="transmembrane region" description="Helical" evidence="5">
    <location>
        <begin position="164"/>
        <end position="183"/>
    </location>
</feature>
<feature type="transmembrane region" description="Helical" evidence="5">
    <location>
        <begin position="139"/>
        <end position="157"/>
    </location>
</feature>
<dbReference type="PROSITE" id="PS00216">
    <property type="entry name" value="SUGAR_TRANSPORT_1"/>
    <property type="match status" value="1"/>
</dbReference>
<feature type="transmembrane region" description="Helical" evidence="5">
    <location>
        <begin position="221"/>
        <end position="244"/>
    </location>
</feature>
<evidence type="ECO:0000313" key="8">
    <source>
        <dbReference type="Proteomes" id="UP000245119"/>
    </source>
</evidence>
<evidence type="ECO:0000256" key="5">
    <source>
        <dbReference type="SAM" id="Phobius"/>
    </source>
</evidence>
<keyword evidence="4 5" id="KW-0472">Membrane</keyword>
<dbReference type="InterPro" id="IPR020846">
    <property type="entry name" value="MFS_dom"/>
</dbReference>
<dbReference type="PROSITE" id="PS51257">
    <property type="entry name" value="PROKAR_LIPOPROTEIN"/>
    <property type="match status" value="1"/>
</dbReference>
<dbReference type="SUPFAM" id="SSF103473">
    <property type="entry name" value="MFS general substrate transporter"/>
    <property type="match status" value="1"/>
</dbReference>
<keyword evidence="2 5" id="KW-0812">Transmembrane</keyword>
<keyword evidence="8" id="KW-1185">Reference proteome</keyword>
<evidence type="ECO:0000313" key="7">
    <source>
        <dbReference type="EMBL" id="PVD28436.1"/>
    </source>
</evidence>
<keyword evidence="3 5" id="KW-1133">Transmembrane helix</keyword>
<gene>
    <name evidence="7" type="ORF">C0Q70_11023</name>
</gene>
<dbReference type="GO" id="GO:0022857">
    <property type="term" value="F:transmembrane transporter activity"/>
    <property type="evidence" value="ECO:0007669"/>
    <property type="project" value="InterPro"/>
</dbReference>
<dbReference type="InterPro" id="IPR036259">
    <property type="entry name" value="MFS_trans_sf"/>
</dbReference>
<dbReference type="EMBL" id="PZQS01000006">
    <property type="protein sequence ID" value="PVD28436.1"/>
    <property type="molecule type" value="Genomic_DNA"/>
</dbReference>